<dbReference type="InterPro" id="IPR052599">
    <property type="entry name" value="SLC43A_AATransporter"/>
</dbReference>
<evidence type="ECO:0000256" key="2">
    <source>
        <dbReference type="ARBA" id="ARBA00006595"/>
    </source>
</evidence>
<dbReference type="SUPFAM" id="SSF103473">
    <property type="entry name" value="MFS general substrate transporter"/>
    <property type="match status" value="1"/>
</dbReference>
<sequence length="587" mass="62737">MPNRWLVLVVAYSHTLLTAGVVFGWAALENILDKERLTISQRNLCFTLGGNANYLSNLIFGPVLDSYGARGCNALASLVMLSGSLVVAFADVTSNDTAYAASICAGFTLLGLGGPGIQIPTLRVASLFPEFTELIGSLNASLFDASCVVFLLFQILHSSFHISFRMLFIGYSATIVLICVSSLLLFECLELPRKTVAATSSKEADILPLLSTDEDSSRSASQITYEINSQAPGREVDVERAKATLVTVPIPLMSAGPGSAGTAVLQSGSYEYSRMAEGGGSLRSLGSENSFERYYMLSASAESEGATASTRPASYGRSAEGDARKKSISHSGLCKSESANDLATPLLPGEPAGQLLPDVAVSDFLPAKVEEQCDVEPIECDGKAAETSLRLTFKQAVRTPQFMYLAVFTSLHVLRLNFIVGTINTQLAHQMSDNRANSFETVFSLLLPLGGVSAPLTAWLLGNYQSAAYHVCTVFGVAYGLGLTYWSSDSLPGSMVVLYSTFGCVAVGRQLVYSIVFANTPSLFGYEHLGKLLAAVNLCVFSVGLLQFVLASLPSLAFGKDWWQINLIMACLPMPLLFFNKLSKVAA</sequence>
<feature type="transmembrane region" description="Helical" evidence="8">
    <location>
        <begin position="468"/>
        <end position="486"/>
    </location>
</feature>
<dbReference type="Gene3D" id="1.20.1250.20">
    <property type="entry name" value="MFS general substrate transporter like domains"/>
    <property type="match status" value="1"/>
</dbReference>
<feature type="transmembrane region" description="Helical" evidence="8">
    <location>
        <begin position="134"/>
        <end position="156"/>
    </location>
</feature>
<keyword evidence="6 8" id="KW-0472">Membrane</keyword>
<evidence type="ECO:0000313" key="10">
    <source>
        <dbReference type="Proteomes" id="UP001190700"/>
    </source>
</evidence>
<feature type="transmembrane region" description="Helical" evidence="8">
    <location>
        <begin position="6"/>
        <end position="28"/>
    </location>
</feature>
<reference evidence="9 10" key="1">
    <citation type="journal article" date="2015" name="Genome Biol. Evol.">
        <title>Comparative Genomics of a Bacterivorous Green Alga Reveals Evolutionary Causalities and Consequences of Phago-Mixotrophic Mode of Nutrition.</title>
        <authorList>
            <person name="Burns J.A."/>
            <person name="Paasch A."/>
            <person name="Narechania A."/>
            <person name="Kim E."/>
        </authorList>
    </citation>
    <scope>NUCLEOTIDE SEQUENCE [LARGE SCALE GENOMIC DNA]</scope>
    <source>
        <strain evidence="9 10">PLY_AMNH</strain>
    </source>
</reference>
<proteinExistence type="inferred from homology"/>
<dbReference type="PANTHER" id="PTHR20772">
    <property type="entry name" value="PROTEIN FMP42"/>
    <property type="match status" value="1"/>
</dbReference>
<dbReference type="GO" id="GO:0016020">
    <property type="term" value="C:membrane"/>
    <property type="evidence" value="ECO:0007669"/>
    <property type="project" value="UniProtKB-SubCell"/>
</dbReference>
<dbReference type="PANTHER" id="PTHR20772:SF2">
    <property type="entry name" value="PROTEIN FMP42"/>
    <property type="match status" value="1"/>
</dbReference>
<dbReference type="InterPro" id="IPR036259">
    <property type="entry name" value="MFS_trans_sf"/>
</dbReference>
<comment type="similarity">
    <text evidence="2">Belongs to the SLC43A transporter (TC 2.A.1.44) family.</text>
</comment>
<dbReference type="EMBL" id="LGRX02008973">
    <property type="protein sequence ID" value="KAK3272424.1"/>
    <property type="molecule type" value="Genomic_DNA"/>
</dbReference>
<name>A0AAE0G6G5_9CHLO</name>
<feature type="transmembrane region" description="Helical" evidence="8">
    <location>
        <begin position="532"/>
        <end position="550"/>
    </location>
</feature>
<evidence type="ECO:0000256" key="6">
    <source>
        <dbReference type="ARBA" id="ARBA00023136"/>
    </source>
</evidence>
<feature type="transmembrane region" description="Helical" evidence="8">
    <location>
        <begin position="498"/>
        <end position="520"/>
    </location>
</feature>
<feature type="region of interest" description="Disordered" evidence="7">
    <location>
        <begin position="302"/>
        <end position="331"/>
    </location>
</feature>
<feature type="transmembrane region" description="Helical" evidence="8">
    <location>
        <begin position="74"/>
        <end position="92"/>
    </location>
</feature>
<keyword evidence="5 8" id="KW-1133">Transmembrane helix</keyword>
<evidence type="ECO:0000256" key="1">
    <source>
        <dbReference type="ARBA" id="ARBA00004141"/>
    </source>
</evidence>
<evidence type="ECO:0000256" key="7">
    <source>
        <dbReference type="SAM" id="MobiDB-lite"/>
    </source>
</evidence>
<accession>A0AAE0G6G5</accession>
<keyword evidence="10" id="KW-1185">Reference proteome</keyword>
<feature type="transmembrane region" description="Helical" evidence="8">
    <location>
        <begin position="443"/>
        <end position="461"/>
    </location>
</feature>
<feature type="transmembrane region" description="Helical" evidence="8">
    <location>
        <begin position="562"/>
        <end position="579"/>
    </location>
</feature>
<evidence type="ECO:0000256" key="4">
    <source>
        <dbReference type="ARBA" id="ARBA00022692"/>
    </source>
</evidence>
<evidence type="ECO:0000313" key="9">
    <source>
        <dbReference type="EMBL" id="KAK3272424.1"/>
    </source>
</evidence>
<dbReference type="AlphaFoldDB" id="A0AAE0G6G5"/>
<evidence type="ECO:0000256" key="8">
    <source>
        <dbReference type="SAM" id="Phobius"/>
    </source>
</evidence>
<gene>
    <name evidence="9" type="ORF">CYMTET_19278</name>
</gene>
<evidence type="ECO:0000256" key="3">
    <source>
        <dbReference type="ARBA" id="ARBA00022448"/>
    </source>
</evidence>
<keyword evidence="3" id="KW-0813">Transport</keyword>
<protein>
    <submittedName>
        <fullName evidence="9">Uncharacterized protein</fullName>
    </submittedName>
</protein>
<comment type="caution">
    <text evidence="9">The sequence shown here is derived from an EMBL/GenBank/DDBJ whole genome shotgun (WGS) entry which is preliminary data.</text>
</comment>
<feature type="transmembrane region" description="Helical" evidence="8">
    <location>
        <begin position="98"/>
        <end position="122"/>
    </location>
</feature>
<dbReference type="Proteomes" id="UP001190700">
    <property type="component" value="Unassembled WGS sequence"/>
</dbReference>
<comment type="subcellular location">
    <subcellularLocation>
        <location evidence="1">Membrane</location>
        <topology evidence="1">Multi-pass membrane protein</topology>
    </subcellularLocation>
</comment>
<organism evidence="9 10">
    <name type="scientific">Cymbomonas tetramitiformis</name>
    <dbReference type="NCBI Taxonomy" id="36881"/>
    <lineage>
        <taxon>Eukaryota</taxon>
        <taxon>Viridiplantae</taxon>
        <taxon>Chlorophyta</taxon>
        <taxon>Pyramimonadophyceae</taxon>
        <taxon>Pyramimonadales</taxon>
        <taxon>Pyramimonadaceae</taxon>
        <taxon>Cymbomonas</taxon>
    </lineage>
</organism>
<evidence type="ECO:0000256" key="5">
    <source>
        <dbReference type="ARBA" id="ARBA00022989"/>
    </source>
</evidence>
<keyword evidence="4 8" id="KW-0812">Transmembrane</keyword>
<feature type="transmembrane region" description="Helical" evidence="8">
    <location>
        <begin position="402"/>
        <end position="423"/>
    </location>
</feature>
<feature type="transmembrane region" description="Helical" evidence="8">
    <location>
        <begin position="162"/>
        <end position="186"/>
    </location>
</feature>